<name>A0ABU1W7P9_9GAMM</name>
<comment type="caution">
    <text evidence="3">The sequence shown here is derived from an EMBL/GenBank/DDBJ whole genome shotgun (WGS) entry which is preliminary data.</text>
</comment>
<evidence type="ECO:0000313" key="4">
    <source>
        <dbReference type="Proteomes" id="UP001251524"/>
    </source>
</evidence>
<dbReference type="Proteomes" id="UP001251524">
    <property type="component" value="Unassembled WGS sequence"/>
</dbReference>
<feature type="compositionally biased region" description="Gly residues" evidence="1">
    <location>
        <begin position="90"/>
        <end position="100"/>
    </location>
</feature>
<gene>
    <name evidence="3" type="ORF">J2X06_000564</name>
</gene>
<reference evidence="3 4" key="1">
    <citation type="submission" date="2023-07" db="EMBL/GenBank/DDBJ databases">
        <title>Sorghum-associated microbial communities from plants grown in Nebraska, USA.</title>
        <authorList>
            <person name="Schachtman D."/>
        </authorList>
    </citation>
    <scope>NUCLEOTIDE SEQUENCE [LARGE SCALE GENOMIC DNA]</scope>
    <source>
        <strain evidence="3 4">BE198</strain>
    </source>
</reference>
<dbReference type="RefSeq" id="WP_310058006.1">
    <property type="nucleotide sequence ID" value="NZ_JAVDVY010000001.1"/>
</dbReference>
<evidence type="ECO:0008006" key="5">
    <source>
        <dbReference type="Google" id="ProtNLM"/>
    </source>
</evidence>
<keyword evidence="2" id="KW-0732">Signal</keyword>
<evidence type="ECO:0000256" key="2">
    <source>
        <dbReference type="SAM" id="SignalP"/>
    </source>
</evidence>
<evidence type="ECO:0000313" key="3">
    <source>
        <dbReference type="EMBL" id="MDR7133380.1"/>
    </source>
</evidence>
<feature type="region of interest" description="Disordered" evidence="1">
    <location>
        <begin position="75"/>
        <end position="119"/>
    </location>
</feature>
<protein>
    <recommendedName>
        <fullName evidence="5">Transporter</fullName>
    </recommendedName>
</protein>
<proteinExistence type="predicted"/>
<organism evidence="3 4">
    <name type="scientific">Lysobacter niastensis</name>
    <dbReference type="NCBI Taxonomy" id="380629"/>
    <lineage>
        <taxon>Bacteria</taxon>
        <taxon>Pseudomonadati</taxon>
        <taxon>Pseudomonadota</taxon>
        <taxon>Gammaproteobacteria</taxon>
        <taxon>Lysobacterales</taxon>
        <taxon>Lysobacteraceae</taxon>
        <taxon>Lysobacter</taxon>
    </lineage>
</organism>
<feature type="chain" id="PRO_5045882062" description="Transporter" evidence="2">
    <location>
        <begin position="20"/>
        <end position="273"/>
    </location>
</feature>
<evidence type="ECO:0000256" key="1">
    <source>
        <dbReference type="SAM" id="MobiDB-lite"/>
    </source>
</evidence>
<feature type="signal peptide" evidence="2">
    <location>
        <begin position="1"/>
        <end position="19"/>
    </location>
</feature>
<sequence length="273" mass="27930">MKRMAILCAGLIAAGAAQAGDGFSLGMGVDYSSGDYGTDVTTDILSVPVAGKYVSGDWTYKASLPWLDVSGDPDVLPGLGRVDNTNPQGRGRGNGNGNGNGNAPTPTPDEPTQDGSASGIGDLRLAATYAFDTGGPLGVDLTGNVKIATADEDKSLGTGANDYGVALDLYRDFDGTMLFGGASYMVLGDSDFIDVDAVGGANFGVSQQLDVGNLGLMYDFRQAASDDSDDRSEVIGFYGFGAGEDGKMQLYGSAGLSDGSPEWGAGLSYTHTF</sequence>
<dbReference type="EMBL" id="JAVDVY010000001">
    <property type="protein sequence ID" value="MDR7133380.1"/>
    <property type="molecule type" value="Genomic_DNA"/>
</dbReference>
<accession>A0ABU1W7P9</accession>
<keyword evidence="4" id="KW-1185">Reference proteome</keyword>